<gene>
    <name evidence="1" type="ORF">I6H43_04500</name>
</gene>
<sequence length="255" mass="29034">MIIPEIKRFSNNVELHVLDFINLTPEITKQIDDQLVQICEGDSDSDLDLVKSNFLKFLETKDERTKIGAVAEFFVHLYLRQMKLKQEFLFFNLEEGSIKKGFDGFFSSETEEYLVESKSGLASTDGISHKNKIKEAYSDISSVIAGDSRKSKNNPWRNAYNHACHADVGTSKTIRKKIKELSDLFDNGEFGKVDKFNIIPCSSIFLMNGWDSNFSHQILRTDDAFFESLTAKSTKAICITKASYNSFLLYLRGES</sequence>
<evidence type="ECO:0000313" key="1">
    <source>
        <dbReference type="EMBL" id="QQB20801.1"/>
    </source>
</evidence>
<dbReference type="EMBL" id="CP066092">
    <property type="protein sequence ID" value="QQB20801.1"/>
    <property type="molecule type" value="Genomic_DNA"/>
</dbReference>
<name>A0A7T4ABI0_AERJA</name>
<keyword evidence="2" id="KW-1185">Reference proteome</keyword>
<evidence type="ECO:0008006" key="3">
    <source>
        <dbReference type="Google" id="ProtNLM"/>
    </source>
</evidence>
<protein>
    <recommendedName>
        <fullName evidence="3">DUF1837 domain-containing protein</fullName>
    </recommendedName>
</protein>
<organism evidence="1 2">
    <name type="scientific">Aeromonas jandaei</name>
    <dbReference type="NCBI Taxonomy" id="650"/>
    <lineage>
        <taxon>Bacteria</taxon>
        <taxon>Pseudomonadati</taxon>
        <taxon>Pseudomonadota</taxon>
        <taxon>Gammaproteobacteria</taxon>
        <taxon>Aeromonadales</taxon>
        <taxon>Aeromonadaceae</taxon>
        <taxon>Aeromonas</taxon>
    </lineage>
</organism>
<dbReference type="RefSeq" id="WP_042033011.1">
    <property type="nucleotide sequence ID" value="NZ_CAWMFX010000052.1"/>
</dbReference>
<proteinExistence type="predicted"/>
<evidence type="ECO:0000313" key="2">
    <source>
        <dbReference type="Proteomes" id="UP000595481"/>
    </source>
</evidence>
<accession>A0A7T4ABI0</accession>
<dbReference type="Proteomes" id="UP000595481">
    <property type="component" value="Chromosome"/>
</dbReference>
<reference evidence="1 2" key="1">
    <citation type="submission" date="2020-12" db="EMBL/GenBank/DDBJ databases">
        <title>FDA dAtabase for Regulatory Grade micrObial Sequences (FDA-ARGOS): Supporting development and validation of Infectious Disease Dx tests.</title>
        <authorList>
            <person name="Sproer C."/>
            <person name="Gronow S."/>
            <person name="Severitt S."/>
            <person name="Schroder I."/>
            <person name="Tallon L."/>
            <person name="Sadzewicz L."/>
            <person name="Zhao X."/>
            <person name="Boylan J."/>
            <person name="Ott S."/>
            <person name="Bowen H."/>
            <person name="Vavikolanu K."/>
            <person name="Mehta A."/>
            <person name="Aluvathingal J."/>
            <person name="Nadendla S."/>
            <person name="Lowell S."/>
            <person name="Myers T."/>
            <person name="Yan Y."/>
            <person name="Sichtig H."/>
        </authorList>
    </citation>
    <scope>NUCLEOTIDE SEQUENCE [LARGE SCALE GENOMIC DNA]</scope>
    <source>
        <strain evidence="1 2">FDAARGOS_986</strain>
    </source>
</reference>
<dbReference type="GeneID" id="69550515"/>